<gene>
    <name evidence="3" type="ORF">F3B53_16595</name>
    <name evidence="2" type="ORF">F3F25_23565</name>
</gene>
<dbReference type="RefSeq" id="WP_149952944.1">
    <property type="nucleotide sequence ID" value="NZ_CAAKNR010000159.1"/>
</dbReference>
<dbReference type="Proteomes" id="UP000375690">
    <property type="component" value="Unassembled WGS sequence"/>
</dbReference>
<evidence type="ECO:0000313" key="4">
    <source>
        <dbReference type="Proteomes" id="UP000365824"/>
    </source>
</evidence>
<organism evidence="3 5">
    <name type="scientific">Bacteroides ovatus</name>
    <dbReference type="NCBI Taxonomy" id="28116"/>
    <lineage>
        <taxon>Bacteria</taxon>
        <taxon>Pseudomonadati</taxon>
        <taxon>Bacteroidota</taxon>
        <taxon>Bacteroidia</taxon>
        <taxon>Bacteroidales</taxon>
        <taxon>Bacteroidaceae</taxon>
        <taxon>Bacteroides</taxon>
    </lineage>
</organism>
<feature type="chain" id="PRO_5039866086" evidence="1">
    <location>
        <begin position="20"/>
        <end position="405"/>
    </location>
</feature>
<keyword evidence="1" id="KW-0732">Signal</keyword>
<evidence type="ECO:0000313" key="2">
    <source>
        <dbReference type="EMBL" id="KAA3923714.1"/>
    </source>
</evidence>
<comment type="caution">
    <text evidence="3">The sequence shown here is derived from an EMBL/GenBank/DDBJ whole genome shotgun (WGS) entry which is preliminary data.</text>
</comment>
<feature type="signal peptide" evidence="1">
    <location>
        <begin position="1"/>
        <end position="19"/>
    </location>
</feature>
<sequence>MKTLQIVLAMLLMSATVSAQFGGFFKDAKKYARQRERDETIAVEQKRHYDNVIRRLRIDINMLDTCLTENDIQRYIAETERANQQVDSILALMAPYNIEKGNNVISISINSPKHEFEQRLNTTALERAVRRLQPITPSNPIHAKYDSIARAKRDSIAQAYATAIRLYKNNRVTASQHSNAINQLIKLKSVKNELDDILTSLETELNKPVEIENMQATGVYKTKWIEPINEADVITVTAPYITVNECRVYHGQCIFKRTKKQRVNATGNNHFDTTYDVTITMTVDKGLAKSAKYSGTMSWWVPNNKIRKQYKNPREGTAAMLKAKPIIIETKQITKHEDFGYMGNLADEMLKQLKTANDTDFNKRDFVYNCLISKVVDRPKLIQEYAEKYRTYKQSIFIDYSELKK</sequence>
<evidence type="ECO:0000313" key="5">
    <source>
        <dbReference type="Proteomes" id="UP000375690"/>
    </source>
</evidence>
<dbReference type="AlphaFoldDB" id="A0A5M5BGD8"/>
<evidence type="ECO:0000313" key="3">
    <source>
        <dbReference type="EMBL" id="KAB1324707.1"/>
    </source>
</evidence>
<reference evidence="4 5" key="1">
    <citation type="journal article" date="2019" name="Nat. Med.">
        <title>A library of human gut bacterial isolates paired with longitudinal multiomics data enables mechanistic microbiome research.</title>
        <authorList>
            <person name="Poyet M."/>
            <person name="Groussin M."/>
            <person name="Gibbons S.M."/>
            <person name="Avila-Pacheco J."/>
            <person name="Jiang X."/>
            <person name="Kearney S.M."/>
            <person name="Perrotta A.R."/>
            <person name="Berdy B."/>
            <person name="Zhao S."/>
            <person name="Lieberman T.D."/>
            <person name="Swanson P.K."/>
            <person name="Smith M."/>
            <person name="Roesemann S."/>
            <person name="Alexander J.E."/>
            <person name="Rich S.A."/>
            <person name="Livny J."/>
            <person name="Vlamakis H."/>
            <person name="Clish C."/>
            <person name="Bullock K."/>
            <person name="Deik A."/>
            <person name="Scott J."/>
            <person name="Pierce K.A."/>
            <person name="Xavier R.J."/>
            <person name="Alm E.J."/>
        </authorList>
    </citation>
    <scope>NUCLEOTIDE SEQUENCE [LARGE SCALE GENOMIC DNA]</scope>
    <source>
        <strain evidence="2 4">BIOML-A160</strain>
        <strain evidence="3 5">BIOML-A2</strain>
    </source>
</reference>
<dbReference type="Proteomes" id="UP000365824">
    <property type="component" value="Unassembled WGS sequence"/>
</dbReference>
<proteinExistence type="predicted"/>
<accession>A0A5M5BGD8</accession>
<protein>
    <submittedName>
        <fullName evidence="3">Uncharacterized protein</fullName>
    </submittedName>
</protein>
<dbReference type="EMBL" id="VWLB01000051">
    <property type="protein sequence ID" value="KAA3923714.1"/>
    <property type="molecule type" value="Genomic_DNA"/>
</dbReference>
<name>A0A5M5BGD8_BACOV</name>
<dbReference type="EMBL" id="VWFC01000020">
    <property type="protein sequence ID" value="KAB1324707.1"/>
    <property type="molecule type" value="Genomic_DNA"/>
</dbReference>
<evidence type="ECO:0000256" key="1">
    <source>
        <dbReference type="SAM" id="SignalP"/>
    </source>
</evidence>